<feature type="compositionally biased region" description="Acidic residues" evidence="1">
    <location>
        <begin position="479"/>
        <end position="489"/>
    </location>
</feature>
<keyword evidence="2" id="KW-1133">Transmembrane helix</keyword>
<reference evidence="3 4" key="1">
    <citation type="submission" date="2017-01" db="EMBL/GenBank/DDBJ databases">
        <title>The cable genome- insights into the physiology and evolution of filamentous bacteria capable of sulfide oxidation via long distance electron transfer.</title>
        <authorList>
            <person name="Schreiber L."/>
            <person name="Bjerg J.T."/>
            <person name="Boggild A."/>
            <person name="Van De Vossenberg J."/>
            <person name="Meysman F."/>
            <person name="Nielsen L.P."/>
            <person name="Schramm A."/>
            <person name="Kjeldsen K.U."/>
        </authorList>
    </citation>
    <scope>NUCLEOTIDE SEQUENCE [LARGE SCALE GENOMIC DNA]</scope>
    <source>
        <strain evidence="3">A5</strain>
    </source>
</reference>
<feature type="compositionally biased region" description="Basic residues" evidence="1">
    <location>
        <begin position="46"/>
        <end position="56"/>
    </location>
</feature>
<accession>A0A444JDR4</accession>
<dbReference type="InterPro" id="IPR008023">
    <property type="entry name" value="DUF748"/>
</dbReference>
<proteinExistence type="predicted"/>
<keyword evidence="2" id="KW-0812">Transmembrane</keyword>
<organism evidence="3 4">
    <name type="scientific">Candidatus Electrothrix marina</name>
    <dbReference type="NCBI Taxonomy" id="1859130"/>
    <lineage>
        <taxon>Bacteria</taxon>
        <taxon>Pseudomonadati</taxon>
        <taxon>Thermodesulfobacteriota</taxon>
        <taxon>Desulfobulbia</taxon>
        <taxon>Desulfobulbales</taxon>
        <taxon>Desulfobulbaceae</taxon>
        <taxon>Candidatus Electrothrix</taxon>
    </lineage>
</organism>
<evidence type="ECO:0000313" key="4">
    <source>
        <dbReference type="Proteomes" id="UP000288892"/>
    </source>
</evidence>
<evidence type="ECO:0000313" key="3">
    <source>
        <dbReference type="EMBL" id="RWX51229.1"/>
    </source>
</evidence>
<sequence length="1094" mass="119926">MTGEQQNPKAESPPAFGDILINPQAGTTDKKEKKSVLPPEPEKPRKQGKKTKRKQTPPKQTERSSRKSVLLCGLALLLLPAMLFLTYLAAASFLIPYYIQEHLAKQYSEQLHRPVTVTQADFAPFTFDLHLAGIHIGPEFDRQDGDEPALCRIATLDTRLRPQELLQRRIVLEDVRIKGMQTEVIRRADGSFPDLGLTQKGGAGMVDQALLPDWLRIDGLSLTDSMLVIRDVTDGHEYHLDEITFSLPSTATKQGATEPALHALVNGNPVQIRGQRQIRPDGSSATRLVLRLDDVDPQQLLAWLPGMDNSLRISTDKTEAELELILPDNLQGDSGPVLSGTIHSTGLHLDISTRSSESEVERSDKLRCTAPNAELVIRANPFRKKYTIEELILDNPRLVLTESKSQGKNDKGDPPRQPLSLWPGQLLDPASLPFDLMVRQLTINNGTIQQEQGPLWEALQLELTAYRNRDLSSIPPSPSDDEEQGEEEQTVLSFSARQGATTVRFQGTTTPNLDLTGEISLHNPDSSLLQPYLGAAHKLRLNGGRTHLVMQVNSLQKQYTITELTLDQPQLISTDSSKKNTGKASSGQLPLSDWPGQLLDPASLPFDLLIHRLTINNGTMQQEQGPLWEDLQLEMTAYRNRETADSRKSSKKKQGKKAAALSFSAHQGKTTVQFEGAAAPDLSLTGKITLHNPDASLLRPYLGADQKLRLNGGGMHLVMQINPLQKQYTVTELTLDQPQLVFSDSSKKNTGKASSSQPPLSVWPGQLLDPASLPFDLMIHRLTINKGTIQKKQGPLWKDLQLELTAYRNRETASSKKKQAKKATTLSFSAHQEAATVQFQGTATADLSLTGKISLNNVDPGLLQPYLNARENVLFAGGQAELSGLLRTVQSKEGGKKQILIEQGTIRLRDISLKLKKQTQNEALLTAQMAESKGCSIDFDLASPNLSCTDLLLREANFSSDAPSFFLFPEQAGAPFGLSVDSIKITDSKASLPLGSKKNGLTIPLTALNLDISDLQSAPSEKNNLHVQAEIGTDGKLTADGYFRQEKGNLNLTVADLDIKQLNQAFAQLFEKNLAPSLQQGASFSARAASTSGT</sequence>
<name>A0A444JDR4_9BACT</name>
<feature type="compositionally biased region" description="Polar residues" evidence="1">
    <location>
        <begin position="490"/>
        <end position="509"/>
    </location>
</feature>
<dbReference type="Proteomes" id="UP000288892">
    <property type="component" value="Unassembled WGS sequence"/>
</dbReference>
<evidence type="ECO:0000256" key="2">
    <source>
        <dbReference type="SAM" id="Phobius"/>
    </source>
</evidence>
<feature type="region of interest" description="Disordered" evidence="1">
    <location>
        <begin position="640"/>
        <end position="659"/>
    </location>
</feature>
<feature type="region of interest" description="Disordered" evidence="1">
    <location>
        <begin position="1"/>
        <end position="64"/>
    </location>
</feature>
<dbReference type="Pfam" id="PF05359">
    <property type="entry name" value="DUF748"/>
    <property type="match status" value="1"/>
</dbReference>
<dbReference type="AlphaFoldDB" id="A0A444JDR4"/>
<keyword evidence="2" id="KW-0472">Membrane</keyword>
<comment type="caution">
    <text evidence="3">The sequence shown here is derived from an EMBL/GenBank/DDBJ whole genome shotgun (WGS) entry which is preliminary data.</text>
</comment>
<evidence type="ECO:0000256" key="1">
    <source>
        <dbReference type="SAM" id="MobiDB-lite"/>
    </source>
</evidence>
<protein>
    <submittedName>
        <fullName evidence="3">Uncharacterized protein</fullName>
    </submittedName>
</protein>
<dbReference type="EMBL" id="MTKS01000180">
    <property type="protein sequence ID" value="RWX51229.1"/>
    <property type="molecule type" value="Genomic_DNA"/>
</dbReference>
<gene>
    <name evidence="3" type="ORF">VU01_11802</name>
</gene>
<feature type="transmembrane region" description="Helical" evidence="2">
    <location>
        <begin position="69"/>
        <end position="99"/>
    </location>
</feature>
<keyword evidence="4" id="KW-1185">Reference proteome</keyword>
<feature type="region of interest" description="Disordered" evidence="1">
    <location>
        <begin position="470"/>
        <end position="509"/>
    </location>
</feature>
<feature type="region of interest" description="Disordered" evidence="1">
    <location>
        <begin position="572"/>
        <end position="592"/>
    </location>
</feature>
<feature type="compositionally biased region" description="Basic and acidic residues" evidence="1">
    <location>
        <begin position="28"/>
        <end position="45"/>
    </location>
</feature>